<dbReference type="InterPro" id="IPR001647">
    <property type="entry name" value="HTH_TetR"/>
</dbReference>
<feature type="region of interest" description="Disordered" evidence="5">
    <location>
        <begin position="1"/>
        <end position="23"/>
    </location>
</feature>
<dbReference type="Proteomes" id="UP000653343">
    <property type="component" value="Unassembled WGS sequence"/>
</dbReference>
<evidence type="ECO:0000313" key="7">
    <source>
        <dbReference type="EMBL" id="GGX33863.1"/>
    </source>
</evidence>
<evidence type="ECO:0000256" key="3">
    <source>
        <dbReference type="ARBA" id="ARBA00023163"/>
    </source>
</evidence>
<dbReference type="RefSeq" id="WP_229793037.1">
    <property type="nucleotide sequence ID" value="NZ_BMYU01000002.1"/>
</dbReference>
<dbReference type="Gene3D" id="1.10.357.10">
    <property type="entry name" value="Tetracycline Repressor, domain 2"/>
    <property type="match status" value="1"/>
</dbReference>
<feature type="DNA-binding region" description="H-T-H motif" evidence="4">
    <location>
        <begin position="50"/>
        <end position="69"/>
    </location>
</feature>
<keyword evidence="3" id="KW-0804">Transcription</keyword>
<dbReference type="PRINTS" id="PR00455">
    <property type="entry name" value="HTHTETR"/>
</dbReference>
<accession>A0ABQ2XUJ1</accession>
<evidence type="ECO:0000256" key="1">
    <source>
        <dbReference type="ARBA" id="ARBA00023015"/>
    </source>
</evidence>
<reference evidence="8" key="1">
    <citation type="journal article" date="2019" name="Int. J. Syst. Evol. Microbiol.">
        <title>The Global Catalogue of Microorganisms (GCM) 10K type strain sequencing project: providing services to taxonomists for standard genome sequencing and annotation.</title>
        <authorList>
            <consortium name="The Broad Institute Genomics Platform"/>
            <consortium name="The Broad Institute Genome Sequencing Center for Infectious Disease"/>
            <person name="Wu L."/>
            <person name="Ma J."/>
        </authorList>
    </citation>
    <scope>NUCLEOTIDE SEQUENCE [LARGE SCALE GENOMIC DNA]</scope>
    <source>
        <strain evidence="8">KCTC 23917</strain>
    </source>
</reference>
<dbReference type="SUPFAM" id="SSF46689">
    <property type="entry name" value="Homeodomain-like"/>
    <property type="match status" value="1"/>
</dbReference>
<keyword evidence="1" id="KW-0805">Transcription regulation</keyword>
<dbReference type="PROSITE" id="PS50977">
    <property type="entry name" value="HTH_TETR_2"/>
    <property type="match status" value="1"/>
</dbReference>
<protein>
    <recommendedName>
        <fullName evidence="6">HTH tetR-type domain-containing protein</fullName>
    </recommendedName>
</protein>
<keyword evidence="2 4" id="KW-0238">DNA-binding</keyword>
<evidence type="ECO:0000256" key="2">
    <source>
        <dbReference type="ARBA" id="ARBA00023125"/>
    </source>
</evidence>
<organism evidence="7 8">
    <name type="scientific">Undibacterium squillarum</name>
    <dbReference type="NCBI Taxonomy" id="1131567"/>
    <lineage>
        <taxon>Bacteria</taxon>
        <taxon>Pseudomonadati</taxon>
        <taxon>Pseudomonadota</taxon>
        <taxon>Betaproteobacteria</taxon>
        <taxon>Burkholderiales</taxon>
        <taxon>Oxalobacteraceae</taxon>
        <taxon>Undibacterium</taxon>
    </lineage>
</organism>
<comment type="caution">
    <text evidence="7">The sequence shown here is derived from an EMBL/GenBank/DDBJ whole genome shotgun (WGS) entry which is preliminary data.</text>
</comment>
<evidence type="ECO:0000256" key="5">
    <source>
        <dbReference type="SAM" id="MobiDB-lite"/>
    </source>
</evidence>
<dbReference type="PANTHER" id="PTHR30055">
    <property type="entry name" value="HTH-TYPE TRANSCRIPTIONAL REGULATOR RUTR"/>
    <property type="match status" value="1"/>
</dbReference>
<proteinExistence type="predicted"/>
<sequence>MSAEMKQPATANSRLHARKRPLQRRSAATVSVMLEAAARILEQHGLAGFNTNLVAQRAGVSIGSLYQYFPGKEALLAALIRDARSDLLASVQQVCAQSGLLETQLQALIRAAVTHQLQRPQLMRHLEYAELMLPLDQETNALNQALQQAVQDLLLTHGTPDATIAAQDLIALSRGMIDSAGLAGETDAAALERRVLRAVRGYILSGHAT</sequence>
<evidence type="ECO:0000256" key="4">
    <source>
        <dbReference type="PROSITE-ProRule" id="PRU00335"/>
    </source>
</evidence>
<dbReference type="EMBL" id="BMYU01000002">
    <property type="protein sequence ID" value="GGX33863.1"/>
    <property type="molecule type" value="Genomic_DNA"/>
</dbReference>
<evidence type="ECO:0000313" key="8">
    <source>
        <dbReference type="Proteomes" id="UP000653343"/>
    </source>
</evidence>
<dbReference type="Pfam" id="PF00440">
    <property type="entry name" value="TetR_N"/>
    <property type="match status" value="1"/>
</dbReference>
<dbReference type="InterPro" id="IPR009057">
    <property type="entry name" value="Homeodomain-like_sf"/>
</dbReference>
<feature type="domain" description="HTH tetR-type" evidence="6">
    <location>
        <begin position="27"/>
        <end position="87"/>
    </location>
</feature>
<keyword evidence="8" id="KW-1185">Reference proteome</keyword>
<dbReference type="InterPro" id="IPR050109">
    <property type="entry name" value="HTH-type_TetR-like_transc_reg"/>
</dbReference>
<evidence type="ECO:0000259" key="6">
    <source>
        <dbReference type="PROSITE" id="PS50977"/>
    </source>
</evidence>
<name>A0ABQ2XUJ1_9BURK</name>
<gene>
    <name evidence="7" type="ORF">GCM10010946_08660</name>
</gene>
<dbReference type="PANTHER" id="PTHR30055:SF234">
    <property type="entry name" value="HTH-TYPE TRANSCRIPTIONAL REGULATOR BETI"/>
    <property type="match status" value="1"/>
</dbReference>